<dbReference type="RefSeq" id="WP_142935127.1">
    <property type="nucleotide sequence ID" value="NZ_FXTM01000009.1"/>
</dbReference>
<feature type="site" description="Contributes to substrate recognition" evidence="10">
    <location>
        <position position="100"/>
    </location>
</feature>
<feature type="binding site" evidence="9">
    <location>
        <begin position="8"/>
        <end position="10"/>
    </location>
    <ligand>
        <name>substrate</name>
    </ligand>
</feature>
<evidence type="ECO:0000256" key="3">
    <source>
        <dbReference type="ARBA" id="ARBA00022723"/>
    </source>
</evidence>
<dbReference type="InterPro" id="IPR004446">
    <property type="entry name" value="Heptose_bisP_phosphatase"/>
</dbReference>
<feature type="binding site" evidence="11">
    <location>
        <position position="91"/>
    </location>
    <ligand>
        <name>Zn(2+)</name>
        <dbReference type="ChEBI" id="CHEBI:29105"/>
    </ligand>
</feature>
<dbReference type="InterPro" id="IPR006549">
    <property type="entry name" value="HAD-SF_hydro_IIIA"/>
</dbReference>
<dbReference type="InterPro" id="IPR036412">
    <property type="entry name" value="HAD-like_sf"/>
</dbReference>
<keyword evidence="13" id="KW-1185">Reference proteome</keyword>
<evidence type="ECO:0000256" key="9">
    <source>
        <dbReference type="PIRSR" id="PIRSR004682-2"/>
    </source>
</evidence>
<feature type="binding site" evidence="11">
    <location>
        <position position="97"/>
    </location>
    <ligand>
        <name>Zn(2+)</name>
        <dbReference type="ChEBI" id="CHEBI:29105"/>
    </ligand>
</feature>
<dbReference type="Pfam" id="PF13242">
    <property type="entry name" value="Hydrolase_like"/>
    <property type="match status" value="1"/>
</dbReference>
<dbReference type="Gene3D" id="3.40.50.1000">
    <property type="entry name" value="HAD superfamily/HAD-like"/>
    <property type="match status" value="1"/>
</dbReference>
<dbReference type="Proteomes" id="UP000317315">
    <property type="component" value="Unassembled WGS sequence"/>
</dbReference>
<feature type="site" description="Stabilizes the phosphoryl group" evidence="10">
    <location>
        <position position="101"/>
    </location>
</feature>
<feature type="binding site" evidence="11">
    <location>
        <position position="10"/>
    </location>
    <ligand>
        <name>Mg(2+)</name>
        <dbReference type="ChEBI" id="CHEBI:18420"/>
    </ligand>
</feature>
<feature type="site" description="Stabilizes the phosphoryl group" evidence="10">
    <location>
        <position position="50"/>
    </location>
</feature>
<feature type="binding site" evidence="9">
    <location>
        <begin position="100"/>
        <end position="101"/>
    </location>
    <ligand>
        <name>substrate</name>
    </ligand>
</feature>
<evidence type="ECO:0000256" key="7">
    <source>
        <dbReference type="PIRNR" id="PIRNR004682"/>
    </source>
</evidence>
<feature type="binding site" evidence="11">
    <location>
        <position position="127"/>
    </location>
    <ligand>
        <name>Mg(2+)</name>
        <dbReference type="ChEBI" id="CHEBI:18420"/>
    </ligand>
</feature>
<feature type="binding site" evidence="9">
    <location>
        <begin position="16"/>
        <end position="19"/>
    </location>
    <ligand>
        <name>substrate</name>
    </ligand>
</feature>
<dbReference type="PANTHER" id="PTHR42891">
    <property type="entry name" value="D-GLYCERO-BETA-D-MANNO-HEPTOSE-1,7-BISPHOSPHATE 7-PHOSPHATASE"/>
    <property type="match status" value="1"/>
</dbReference>
<keyword evidence="11" id="KW-0460">Magnesium</keyword>
<comment type="similarity">
    <text evidence="7">Belongs to the gmhB family.</text>
</comment>
<dbReference type="EC" id="3.1.3.-" evidence="7"/>
<dbReference type="InterPro" id="IPR023214">
    <property type="entry name" value="HAD_sf"/>
</dbReference>
<feature type="active site" description="Nucleophile" evidence="8">
    <location>
        <position position="8"/>
    </location>
</feature>
<feature type="binding site" evidence="11">
    <location>
        <position position="99"/>
    </location>
    <ligand>
        <name>Zn(2+)</name>
        <dbReference type="ChEBI" id="CHEBI:29105"/>
    </ligand>
</feature>
<dbReference type="PIRSF" id="PIRSF004682">
    <property type="entry name" value="GmhB"/>
    <property type="match status" value="1"/>
</dbReference>
<keyword evidence="11" id="KW-0862">Zinc</keyword>
<organism evidence="12 13">
    <name type="scientific">Balnearium lithotrophicum</name>
    <dbReference type="NCBI Taxonomy" id="223788"/>
    <lineage>
        <taxon>Bacteria</taxon>
        <taxon>Pseudomonadati</taxon>
        <taxon>Aquificota</taxon>
        <taxon>Aquificia</taxon>
        <taxon>Desulfurobacteriales</taxon>
        <taxon>Desulfurobacteriaceae</taxon>
        <taxon>Balnearium</taxon>
    </lineage>
</organism>
<dbReference type="GO" id="GO:0005975">
    <property type="term" value="P:carbohydrate metabolic process"/>
    <property type="evidence" value="ECO:0007669"/>
    <property type="project" value="InterPro"/>
</dbReference>
<feature type="binding site" evidence="11">
    <location>
        <position position="89"/>
    </location>
    <ligand>
        <name>Zn(2+)</name>
        <dbReference type="ChEBI" id="CHEBI:29105"/>
    </ligand>
</feature>
<feature type="active site" description="Proton donor" evidence="8">
    <location>
        <position position="10"/>
    </location>
</feature>
<sequence>MKRAAFLDRDNTLIYDPGYIHEPEKVELLEGVPEGLKLLKEKGFLLIVISNQSGIGRGYFKEEDFWAVNGRLQELLKPYDVQIDGFYFCPHKPNEKCNCRKPKTLLVEKAAKDFGVSVSESVVIGDKDSDVEMGFRAGCRLAVKVGAPPFDNFLKAVEFVLSST</sequence>
<name>A0A521C2P7_9BACT</name>
<evidence type="ECO:0000256" key="2">
    <source>
        <dbReference type="ARBA" id="ARBA00022490"/>
    </source>
</evidence>
<evidence type="ECO:0000256" key="5">
    <source>
        <dbReference type="ARBA" id="ARBA00023277"/>
    </source>
</evidence>
<dbReference type="CDD" id="cd07503">
    <property type="entry name" value="HAD_HisB-N"/>
    <property type="match status" value="1"/>
</dbReference>
<dbReference type="AlphaFoldDB" id="A0A521C2P7"/>
<proteinExistence type="inferred from homology"/>
<keyword evidence="2 7" id="KW-0963">Cytoplasm</keyword>
<evidence type="ECO:0000256" key="8">
    <source>
        <dbReference type="PIRSR" id="PIRSR004682-1"/>
    </source>
</evidence>
<keyword evidence="5 7" id="KW-0119">Carbohydrate metabolism</keyword>
<dbReference type="OrthoDB" id="9801899at2"/>
<dbReference type="NCBIfam" id="TIGR01656">
    <property type="entry name" value="Histidinol-ppas"/>
    <property type="match status" value="1"/>
</dbReference>
<comment type="subcellular location">
    <subcellularLocation>
        <location evidence="1 7">Cytoplasm</location>
    </subcellularLocation>
</comment>
<feature type="binding site" evidence="9">
    <location>
        <begin position="50"/>
        <end position="53"/>
    </location>
    <ligand>
        <name>substrate</name>
    </ligand>
</feature>
<keyword evidence="3 11" id="KW-0479">Metal-binding</keyword>
<evidence type="ECO:0000256" key="11">
    <source>
        <dbReference type="PIRSR" id="PIRSR004682-4"/>
    </source>
</evidence>
<evidence type="ECO:0000313" key="12">
    <source>
        <dbReference type="EMBL" id="SMO53663.1"/>
    </source>
</evidence>
<reference evidence="12 13" key="1">
    <citation type="submission" date="2017-05" db="EMBL/GenBank/DDBJ databases">
        <authorList>
            <person name="Varghese N."/>
            <person name="Submissions S."/>
        </authorList>
    </citation>
    <scope>NUCLEOTIDE SEQUENCE [LARGE SCALE GENOMIC DNA]</scope>
    <source>
        <strain evidence="12 13">DSM 16304</strain>
    </source>
</reference>
<comment type="cofactor">
    <cofactor evidence="11">
        <name>Zn(2+)</name>
        <dbReference type="ChEBI" id="CHEBI:29105"/>
    </cofactor>
</comment>
<dbReference type="GO" id="GO:0046872">
    <property type="term" value="F:metal ion binding"/>
    <property type="evidence" value="ECO:0007669"/>
    <property type="project" value="UniProtKB-KW"/>
</dbReference>
<evidence type="ECO:0000256" key="10">
    <source>
        <dbReference type="PIRSR" id="PIRSR004682-3"/>
    </source>
</evidence>
<evidence type="ECO:0000256" key="1">
    <source>
        <dbReference type="ARBA" id="ARBA00004496"/>
    </source>
</evidence>
<dbReference type="PANTHER" id="PTHR42891:SF1">
    <property type="entry name" value="D-GLYCERO-BETA-D-MANNO-HEPTOSE-1,7-BISPHOSPHATE 7-PHOSPHATASE"/>
    <property type="match status" value="1"/>
</dbReference>
<dbReference type="SUPFAM" id="SSF56784">
    <property type="entry name" value="HAD-like"/>
    <property type="match status" value="1"/>
</dbReference>
<dbReference type="NCBIfam" id="TIGR01662">
    <property type="entry name" value="HAD-SF-IIIA"/>
    <property type="match status" value="1"/>
</dbReference>
<evidence type="ECO:0000256" key="6">
    <source>
        <dbReference type="ARBA" id="ARBA00031828"/>
    </source>
</evidence>
<feature type="binding site" evidence="11">
    <location>
        <position position="126"/>
    </location>
    <ligand>
        <name>Mg(2+)</name>
        <dbReference type="ChEBI" id="CHEBI:18420"/>
    </ligand>
</feature>
<feature type="binding site" evidence="11">
    <location>
        <position position="8"/>
    </location>
    <ligand>
        <name>Mg(2+)</name>
        <dbReference type="ChEBI" id="CHEBI:18420"/>
    </ligand>
</feature>
<comment type="cofactor">
    <cofactor evidence="11">
        <name>Mg(2+)</name>
        <dbReference type="ChEBI" id="CHEBI:18420"/>
    </cofactor>
</comment>
<accession>A0A521C2P7</accession>
<dbReference type="GO" id="GO:0016791">
    <property type="term" value="F:phosphatase activity"/>
    <property type="evidence" value="ECO:0007669"/>
    <property type="project" value="InterPro"/>
</dbReference>
<dbReference type="InterPro" id="IPR006543">
    <property type="entry name" value="Histidinol-phos"/>
</dbReference>
<dbReference type="EMBL" id="FXTM01000009">
    <property type="protein sequence ID" value="SMO53663.1"/>
    <property type="molecule type" value="Genomic_DNA"/>
</dbReference>
<evidence type="ECO:0000256" key="4">
    <source>
        <dbReference type="ARBA" id="ARBA00022801"/>
    </source>
</evidence>
<gene>
    <name evidence="12" type="ORF">SAMN06269117_10941</name>
</gene>
<protein>
    <recommendedName>
        <fullName evidence="6 7">D,D-heptose 1,7-bisphosphate phosphatase</fullName>
        <ecNumber evidence="7">3.1.3.-</ecNumber>
    </recommendedName>
</protein>
<feature type="binding site" evidence="9">
    <location>
        <position position="127"/>
    </location>
    <ligand>
        <name>substrate</name>
    </ligand>
</feature>
<dbReference type="GO" id="GO:0005737">
    <property type="term" value="C:cytoplasm"/>
    <property type="evidence" value="ECO:0007669"/>
    <property type="project" value="UniProtKB-SubCell"/>
</dbReference>
<keyword evidence="4 7" id="KW-0378">Hydrolase</keyword>
<evidence type="ECO:0000313" key="13">
    <source>
        <dbReference type="Proteomes" id="UP000317315"/>
    </source>
</evidence>